<sequence>MQFGLKKYAMAVLAAVCVGPAAQAAGAADNWPDKPVRLVVPFAAGGNTDLMARLLGTQLSKDLKQTFVIENVSGASGNIASAQMARAVPDGYTLMVGTVGTQAINPSLYKGMSEKTLDSFQPVTLFSTIPNVLVVNAQLPVNNVAELVAYARNPKNAVSFASSGVGSSIHLSGELFNVAAKVPGTHVPYRGSAPAVSDLMGGQLTLMFDNLSSSLPYVQSGKLKALAVTSAQRSPLLPNVPTMVEAGYPDFVIGSWNGVLAPAGTPPEIVAKLDAAIRRIASSPEFQERIAQLGGETRADGPEVFDRFIRDEYQRWARVIKDAKVEQQ</sequence>
<accession>Q2KVM7</accession>
<feature type="signal peptide" evidence="2">
    <location>
        <begin position="1"/>
        <end position="24"/>
    </location>
</feature>
<dbReference type="Gene3D" id="3.40.190.150">
    <property type="entry name" value="Bordetella uptake gene, domain 1"/>
    <property type="match status" value="1"/>
</dbReference>
<dbReference type="KEGG" id="bav:BAV2843"/>
<dbReference type="EMBL" id="AM167904">
    <property type="protein sequence ID" value="CAJ50453.1"/>
    <property type="molecule type" value="Genomic_DNA"/>
</dbReference>
<keyword evidence="4" id="KW-1185">Reference proteome</keyword>
<reference evidence="3 4" key="1">
    <citation type="journal article" date="2006" name="J. Bacteriol.">
        <title>Comparison of the genome sequence of the poultry pathogen Bordetella avium with those of B. bronchiseptica, B. pertussis, and B. parapertussis reveals extensive diversity in surface structures associated with host interaction.</title>
        <authorList>
            <person name="Sebaihia M."/>
            <person name="Preston A."/>
            <person name="Maskell D.J."/>
            <person name="Kuzmiak H."/>
            <person name="Connell T.D."/>
            <person name="King N.D."/>
            <person name="Orndorff P.E."/>
            <person name="Miyamoto D.M."/>
            <person name="Thomson N.R."/>
            <person name="Harris D."/>
            <person name="Goble A."/>
            <person name="Lord A."/>
            <person name="Murphy L."/>
            <person name="Quail M.A."/>
            <person name="Rutter S."/>
            <person name="Squares R."/>
            <person name="Squares S."/>
            <person name="Woodward J."/>
            <person name="Parkhill J."/>
            <person name="Temple L.M."/>
        </authorList>
    </citation>
    <scope>NUCLEOTIDE SEQUENCE [LARGE SCALE GENOMIC DNA]</scope>
    <source>
        <strain evidence="3 4">197N</strain>
    </source>
</reference>
<dbReference type="AlphaFoldDB" id="Q2KVM7"/>
<gene>
    <name evidence="3" type="ordered locus">BAV2843</name>
</gene>
<dbReference type="OrthoDB" id="8678477at2"/>
<dbReference type="Gene3D" id="3.40.190.10">
    <property type="entry name" value="Periplasmic binding protein-like II"/>
    <property type="match status" value="1"/>
</dbReference>
<dbReference type="InterPro" id="IPR005064">
    <property type="entry name" value="BUG"/>
</dbReference>
<proteinExistence type="inferred from homology"/>
<dbReference type="CDD" id="cd13578">
    <property type="entry name" value="PBP2_Bug27"/>
    <property type="match status" value="1"/>
</dbReference>
<dbReference type="Pfam" id="PF03401">
    <property type="entry name" value="TctC"/>
    <property type="match status" value="1"/>
</dbReference>
<evidence type="ECO:0000313" key="3">
    <source>
        <dbReference type="EMBL" id="CAJ50453.1"/>
    </source>
</evidence>
<dbReference type="Proteomes" id="UP000001977">
    <property type="component" value="Chromosome"/>
</dbReference>
<dbReference type="eggNOG" id="COG3181">
    <property type="taxonomic scope" value="Bacteria"/>
</dbReference>
<dbReference type="PIRSF" id="PIRSF017082">
    <property type="entry name" value="YflP"/>
    <property type="match status" value="1"/>
</dbReference>
<evidence type="ECO:0000256" key="2">
    <source>
        <dbReference type="SAM" id="SignalP"/>
    </source>
</evidence>
<feature type="chain" id="PRO_5004211894" evidence="2">
    <location>
        <begin position="25"/>
        <end position="328"/>
    </location>
</feature>
<dbReference type="HOGENOM" id="CLU_045683_0_0_4"/>
<evidence type="ECO:0000313" key="4">
    <source>
        <dbReference type="Proteomes" id="UP000001977"/>
    </source>
</evidence>
<protein>
    <submittedName>
        <fullName evidence="3">Exported protein</fullName>
    </submittedName>
</protein>
<dbReference type="RefSeq" id="WP_012418483.1">
    <property type="nucleotide sequence ID" value="NC_010645.1"/>
</dbReference>
<organism evidence="3 4">
    <name type="scientific">Bordetella avium (strain 197N)</name>
    <dbReference type="NCBI Taxonomy" id="360910"/>
    <lineage>
        <taxon>Bacteria</taxon>
        <taxon>Pseudomonadati</taxon>
        <taxon>Pseudomonadota</taxon>
        <taxon>Betaproteobacteria</taxon>
        <taxon>Burkholderiales</taxon>
        <taxon>Alcaligenaceae</taxon>
        <taxon>Bordetella</taxon>
    </lineage>
</organism>
<evidence type="ECO:0000256" key="1">
    <source>
        <dbReference type="ARBA" id="ARBA00006987"/>
    </source>
</evidence>
<dbReference type="InterPro" id="IPR042100">
    <property type="entry name" value="Bug_dom1"/>
</dbReference>
<dbReference type="SUPFAM" id="SSF53850">
    <property type="entry name" value="Periplasmic binding protein-like II"/>
    <property type="match status" value="1"/>
</dbReference>
<name>Q2KVM7_BORA1</name>
<keyword evidence="2" id="KW-0732">Signal</keyword>
<comment type="similarity">
    <text evidence="1">Belongs to the UPF0065 (bug) family.</text>
</comment>
<dbReference type="PANTHER" id="PTHR42928:SF5">
    <property type="entry name" value="BLR1237 PROTEIN"/>
    <property type="match status" value="1"/>
</dbReference>
<dbReference type="PANTHER" id="PTHR42928">
    <property type="entry name" value="TRICARBOXYLATE-BINDING PROTEIN"/>
    <property type="match status" value="1"/>
</dbReference>
<dbReference type="STRING" id="360910.BAV2843"/>